<proteinExistence type="inferred from homology"/>
<feature type="transmembrane region" description="Helical" evidence="9">
    <location>
        <begin position="191"/>
        <end position="213"/>
    </location>
</feature>
<dbReference type="GO" id="GO:0043190">
    <property type="term" value="C:ATP-binding cassette (ABC) transporter complex"/>
    <property type="evidence" value="ECO:0007669"/>
    <property type="project" value="InterPro"/>
</dbReference>
<dbReference type="FunFam" id="1.10.3720.10:FF:000033">
    <property type="entry name" value="Polar amino acid ABC transporter permease"/>
    <property type="match status" value="1"/>
</dbReference>
<evidence type="ECO:0000313" key="11">
    <source>
        <dbReference type="EMBL" id="MXQ53299.1"/>
    </source>
</evidence>
<dbReference type="GO" id="GO:0022857">
    <property type="term" value="F:transmembrane transporter activity"/>
    <property type="evidence" value="ECO:0007669"/>
    <property type="project" value="InterPro"/>
</dbReference>
<dbReference type="Gene3D" id="1.10.3720.10">
    <property type="entry name" value="MetI-like"/>
    <property type="match status" value="1"/>
</dbReference>
<dbReference type="Proteomes" id="UP000430692">
    <property type="component" value="Unassembled WGS sequence"/>
</dbReference>
<keyword evidence="3 9" id="KW-0813">Transport</keyword>
<comment type="caution">
    <text evidence="11">The sequence shown here is derived from an EMBL/GenBank/DDBJ whole genome shotgun (WGS) entry which is preliminary data.</text>
</comment>
<dbReference type="InterPro" id="IPR000515">
    <property type="entry name" value="MetI-like"/>
</dbReference>
<dbReference type="SUPFAM" id="SSF161098">
    <property type="entry name" value="MetI-like"/>
    <property type="match status" value="1"/>
</dbReference>
<dbReference type="EMBL" id="WUUL01000003">
    <property type="protein sequence ID" value="MXQ53299.1"/>
    <property type="molecule type" value="Genomic_DNA"/>
</dbReference>
<evidence type="ECO:0000256" key="3">
    <source>
        <dbReference type="ARBA" id="ARBA00022448"/>
    </source>
</evidence>
<comment type="similarity">
    <text evidence="2">Belongs to the binding-protein-dependent transport system permease family. HisMQ subfamily.</text>
</comment>
<accession>A0A6I4VNX8</accession>
<keyword evidence="6" id="KW-0029">Amino-acid transport</keyword>
<evidence type="ECO:0000256" key="6">
    <source>
        <dbReference type="ARBA" id="ARBA00022970"/>
    </source>
</evidence>
<dbReference type="NCBIfam" id="TIGR01726">
    <property type="entry name" value="HEQRo_perm_3TM"/>
    <property type="match status" value="1"/>
</dbReference>
<dbReference type="PROSITE" id="PS50928">
    <property type="entry name" value="ABC_TM1"/>
    <property type="match status" value="1"/>
</dbReference>
<dbReference type="PANTHER" id="PTHR30614">
    <property type="entry name" value="MEMBRANE COMPONENT OF AMINO ACID ABC TRANSPORTER"/>
    <property type="match status" value="1"/>
</dbReference>
<dbReference type="AlphaFoldDB" id="A0A6I4VNX8"/>
<dbReference type="InterPro" id="IPR010065">
    <property type="entry name" value="AA_ABC_transptr_permease_3TM"/>
</dbReference>
<evidence type="ECO:0000256" key="8">
    <source>
        <dbReference type="ARBA" id="ARBA00023136"/>
    </source>
</evidence>
<evidence type="ECO:0000259" key="10">
    <source>
        <dbReference type="PROSITE" id="PS50928"/>
    </source>
</evidence>
<dbReference type="PANTHER" id="PTHR30614:SF20">
    <property type="entry name" value="GLUTAMINE TRANSPORT SYSTEM PERMEASE PROTEIN GLNP"/>
    <property type="match status" value="1"/>
</dbReference>
<comment type="subcellular location">
    <subcellularLocation>
        <location evidence="1 9">Cell membrane</location>
        <topology evidence="1 9">Multi-pass membrane protein</topology>
    </subcellularLocation>
</comment>
<evidence type="ECO:0000256" key="7">
    <source>
        <dbReference type="ARBA" id="ARBA00022989"/>
    </source>
</evidence>
<keyword evidence="8 9" id="KW-0472">Membrane</keyword>
<evidence type="ECO:0000256" key="5">
    <source>
        <dbReference type="ARBA" id="ARBA00022692"/>
    </source>
</evidence>
<dbReference type="CDD" id="cd06261">
    <property type="entry name" value="TM_PBP2"/>
    <property type="match status" value="1"/>
</dbReference>
<protein>
    <submittedName>
        <fullName evidence="11">ABC transporter permease subunit</fullName>
    </submittedName>
</protein>
<evidence type="ECO:0000256" key="2">
    <source>
        <dbReference type="ARBA" id="ARBA00010072"/>
    </source>
</evidence>
<dbReference type="RefSeq" id="WP_160800653.1">
    <property type="nucleotide sequence ID" value="NZ_WUUL01000003.1"/>
</dbReference>
<keyword evidence="4" id="KW-1003">Cell membrane</keyword>
<gene>
    <name evidence="11" type="ORF">GSM42_06040</name>
</gene>
<name>A0A6I4VNX8_9BACL</name>
<feature type="domain" description="ABC transmembrane type-1" evidence="10">
    <location>
        <begin position="21"/>
        <end position="210"/>
    </location>
</feature>
<keyword evidence="7 9" id="KW-1133">Transmembrane helix</keyword>
<feature type="transmembrane region" description="Helical" evidence="9">
    <location>
        <begin position="20"/>
        <end position="44"/>
    </location>
</feature>
<dbReference type="Pfam" id="PF00528">
    <property type="entry name" value="BPD_transp_1"/>
    <property type="match status" value="1"/>
</dbReference>
<organism evidence="11 12">
    <name type="scientific">Shimazuella alba</name>
    <dbReference type="NCBI Taxonomy" id="2690964"/>
    <lineage>
        <taxon>Bacteria</taxon>
        <taxon>Bacillati</taxon>
        <taxon>Bacillota</taxon>
        <taxon>Bacilli</taxon>
        <taxon>Bacillales</taxon>
        <taxon>Thermoactinomycetaceae</taxon>
        <taxon>Shimazuella</taxon>
    </lineage>
</organism>
<keyword evidence="5 9" id="KW-0812">Transmembrane</keyword>
<dbReference type="InterPro" id="IPR043429">
    <property type="entry name" value="ArtM/GltK/GlnP/TcyL/YhdX-like"/>
</dbReference>
<evidence type="ECO:0000256" key="4">
    <source>
        <dbReference type="ARBA" id="ARBA00022475"/>
    </source>
</evidence>
<keyword evidence="12" id="KW-1185">Reference proteome</keyword>
<evidence type="ECO:0000256" key="1">
    <source>
        <dbReference type="ARBA" id="ARBA00004651"/>
    </source>
</evidence>
<evidence type="ECO:0000256" key="9">
    <source>
        <dbReference type="RuleBase" id="RU363032"/>
    </source>
</evidence>
<evidence type="ECO:0000313" key="12">
    <source>
        <dbReference type="Proteomes" id="UP000430692"/>
    </source>
</evidence>
<sequence length="224" mass="24848">MALDFGILWQDGNLPLLLQGLWVTIRMTFLALILSCFIGLVIGLGSMSKVKWISGISATYLAWFRGTPLLVQLMLLYYGLAISLHIDFSASVAGVLGLGMYSGAYVSEIVRGAIQSIDRGQMEAGRSLGLSHWQTMFKVILPQAIRRMLPPLANEFIALTKNSSLLSVITVAELMRAANTIVADNYKYFEIYLTIAIFYFVVNFVISTLIKILERKLNVEGVRS</sequence>
<reference evidence="11 12" key="1">
    <citation type="submission" date="2019-12" db="EMBL/GenBank/DDBJ databases">
        <title>Whole-genome analyses of novel actinobacteria.</title>
        <authorList>
            <person name="Sahin N."/>
            <person name="Saygin H."/>
        </authorList>
    </citation>
    <scope>NUCLEOTIDE SEQUENCE [LARGE SCALE GENOMIC DNA]</scope>
    <source>
        <strain evidence="11 12">KC615</strain>
    </source>
</reference>
<dbReference type="GO" id="GO:0006865">
    <property type="term" value="P:amino acid transport"/>
    <property type="evidence" value="ECO:0007669"/>
    <property type="project" value="UniProtKB-KW"/>
</dbReference>
<dbReference type="InterPro" id="IPR035906">
    <property type="entry name" value="MetI-like_sf"/>
</dbReference>